<dbReference type="GO" id="GO:0043023">
    <property type="term" value="F:ribosomal large subunit binding"/>
    <property type="evidence" value="ECO:0007669"/>
    <property type="project" value="TreeGrafter"/>
</dbReference>
<accession>A0A538SAZ6</accession>
<evidence type="ECO:0000256" key="1">
    <source>
        <dbReference type="SAM" id="MobiDB-lite"/>
    </source>
</evidence>
<evidence type="ECO:0000313" key="4">
    <source>
        <dbReference type="Proteomes" id="UP000316292"/>
    </source>
</evidence>
<feature type="domain" description="NFACT RNA-binding" evidence="2">
    <location>
        <begin position="371"/>
        <end position="464"/>
    </location>
</feature>
<dbReference type="AlphaFoldDB" id="A0A538SAZ6"/>
<dbReference type="EMBL" id="VBOR01000072">
    <property type="protein sequence ID" value="TMQ48527.1"/>
    <property type="molecule type" value="Genomic_DNA"/>
</dbReference>
<reference evidence="3 4" key="1">
    <citation type="journal article" date="2019" name="Nat. Microbiol.">
        <title>Mediterranean grassland soil C-N compound turnover is dependent on rainfall and depth, and is mediated by genomically divergent microorganisms.</title>
        <authorList>
            <person name="Diamond S."/>
            <person name="Andeer P.F."/>
            <person name="Li Z."/>
            <person name="Crits-Christoph A."/>
            <person name="Burstein D."/>
            <person name="Anantharaman K."/>
            <person name="Lane K.R."/>
            <person name="Thomas B.C."/>
            <person name="Pan C."/>
            <person name="Northen T.R."/>
            <person name="Banfield J.F."/>
        </authorList>
    </citation>
    <scope>NUCLEOTIDE SEQUENCE [LARGE SCALE GENOMIC DNA]</scope>
    <source>
        <strain evidence="3">WS_1</strain>
    </source>
</reference>
<sequence length="491" mass="54281">MTGVAEIPSLVGREVRGIVPFSSRSFALSFAGTPRAFLWVHLERKTAWFALAPDLPTEPDPRGSRFVPMETALRRAQVVEARARESGGLDLRFDTGGEEQRGVHLAITAEGPRVNLSLMTEPAGTVLWAFHREELRETLERVAAPPHGLTAPELPLGYRPPLVQDATLEPARGALRARIEAAFAAEFRSEIQRVLGSAERTLQRRAAAAEEDKRSAQAMQLDRRRGEILLANFGKIRRGASRVGLPDPFADSHRATIEIALDPALSPDENAARLFQRAKKGERGERLADERLAETRQSLSALTELRREAPTLSPREALVRIASFLNDAKIESGARGDVRATHLGRKAVAAPRAGRPGRGTPGAHKSLRPRTYVTKDGWEVWVGRSNTDNDLITHRLSNPHDYWFHVVGAPGSHVILRRPTRNSIPKQTTLVEAAQIAAFFSKARKQTRVPVIYTERKFVSKPRRGKPGQAICTRERELIVRPLKPGTHPAA</sequence>
<evidence type="ECO:0000313" key="3">
    <source>
        <dbReference type="EMBL" id="TMQ48527.1"/>
    </source>
</evidence>
<name>A0A538SAZ6_UNCEI</name>
<comment type="caution">
    <text evidence="3">The sequence shown here is derived from an EMBL/GenBank/DDBJ whole genome shotgun (WGS) entry which is preliminary data.</text>
</comment>
<dbReference type="GO" id="GO:1990112">
    <property type="term" value="C:RQC complex"/>
    <property type="evidence" value="ECO:0007669"/>
    <property type="project" value="TreeGrafter"/>
</dbReference>
<protein>
    <submittedName>
        <fullName evidence="3">DUF814 domain-containing protein</fullName>
    </submittedName>
</protein>
<proteinExistence type="predicted"/>
<dbReference type="GO" id="GO:0000049">
    <property type="term" value="F:tRNA binding"/>
    <property type="evidence" value="ECO:0007669"/>
    <property type="project" value="TreeGrafter"/>
</dbReference>
<dbReference type="GO" id="GO:0072344">
    <property type="term" value="P:rescue of stalled ribosome"/>
    <property type="evidence" value="ECO:0007669"/>
    <property type="project" value="TreeGrafter"/>
</dbReference>
<dbReference type="InterPro" id="IPR051608">
    <property type="entry name" value="RQC_Subunit_NEMF"/>
</dbReference>
<evidence type="ECO:0000259" key="2">
    <source>
        <dbReference type="Pfam" id="PF05670"/>
    </source>
</evidence>
<dbReference type="Pfam" id="PF05670">
    <property type="entry name" value="NFACT-R_1"/>
    <property type="match status" value="1"/>
</dbReference>
<feature type="region of interest" description="Disordered" evidence="1">
    <location>
        <begin position="347"/>
        <end position="368"/>
    </location>
</feature>
<gene>
    <name evidence="3" type="ORF">E6K71_06975</name>
</gene>
<dbReference type="PANTHER" id="PTHR15239">
    <property type="entry name" value="NUCLEAR EXPORT MEDIATOR FACTOR NEMF"/>
    <property type="match status" value="1"/>
</dbReference>
<dbReference type="Pfam" id="PF05833">
    <property type="entry name" value="NFACT_N"/>
    <property type="match status" value="1"/>
</dbReference>
<dbReference type="Proteomes" id="UP000316292">
    <property type="component" value="Unassembled WGS sequence"/>
</dbReference>
<organism evidence="3 4">
    <name type="scientific">Eiseniibacteriota bacterium</name>
    <dbReference type="NCBI Taxonomy" id="2212470"/>
    <lineage>
        <taxon>Bacteria</taxon>
        <taxon>Candidatus Eiseniibacteriota</taxon>
    </lineage>
</organism>
<dbReference type="InterPro" id="IPR008532">
    <property type="entry name" value="NFACT_RNA-bd"/>
</dbReference>
<dbReference type="PANTHER" id="PTHR15239:SF6">
    <property type="entry name" value="RIBOSOME QUALITY CONTROL COMPLEX SUBUNIT NEMF"/>
    <property type="match status" value="1"/>
</dbReference>